<organism evidence="2 3">
    <name type="scientific">Pendulispora rubella</name>
    <dbReference type="NCBI Taxonomy" id="2741070"/>
    <lineage>
        <taxon>Bacteria</taxon>
        <taxon>Pseudomonadati</taxon>
        <taxon>Myxococcota</taxon>
        <taxon>Myxococcia</taxon>
        <taxon>Myxococcales</taxon>
        <taxon>Sorangiineae</taxon>
        <taxon>Pendulisporaceae</taxon>
        <taxon>Pendulispora</taxon>
    </lineage>
</organism>
<dbReference type="EMBL" id="CP089983">
    <property type="protein sequence ID" value="WXB04729.1"/>
    <property type="molecule type" value="Genomic_DNA"/>
</dbReference>
<sequence length="432" mass="44375">MFAKAKYVVGISAALGANSGTGSLGMVDIGLLDHHDCVAKGVNEAGAVVGQCQRSDGTLVPTYWAPSAQPVELRPLEQGRPCEVAAINDAGVAVGKCEFGDEGETIAVRWASLPNGPAERLHPRYPDVQSFATLVNPRGTIAGGSVAEDGTVHPVIWTAGAITATVLPDPSDSSPPARPGIKGTTCRITDMTDEEAPAIVAVCDLPLRGLVGVRWTPASPSYPISELPIPEGTFGCLPAAIDKQRQVAGTCVTVDGSVAVRWHSNGTDMVVLSNVLGAAEPPQLSVRSMNAAGTIAGNYVTNKGFTRAFVWQPVDGGGAAQQGTDLGTLGGASTRAFAIGDDGLIGGTAQNDRGMDEAFVWNSATRQLSSLGNLGGFTSTVTAMSERAQIAGDAEAADGRTHAFIAKEGALPPPPIGCNSALEGTPKRETRQ</sequence>
<dbReference type="RefSeq" id="WP_394834374.1">
    <property type="nucleotide sequence ID" value="NZ_CP089929.1"/>
</dbReference>
<reference evidence="2" key="1">
    <citation type="submission" date="2021-12" db="EMBL/GenBank/DDBJ databases">
        <title>Discovery of the Pendulisporaceae a myxobacterial family with distinct sporulation behavior and unique specialized metabolism.</title>
        <authorList>
            <person name="Garcia R."/>
            <person name="Popoff A."/>
            <person name="Bader C.D."/>
            <person name="Loehr J."/>
            <person name="Walesch S."/>
            <person name="Walt C."/>
            <person name="Boldt J."/>
            <person name="Bunk B."/>
            <person name="Haeckl F.J.F.P.J."/>
            <person name="Gunesch A.P."/>
            <person name="Birkelbach J."/>
            <person name="Nuebel U."/>
            <person name="Pietschmann T."/>
            <person name="Bach T."/>
            <person name="Mueller R."/>
        </authorList>
    </citation>
    <scope>NUCLEOTIDE SEQUENCE</scope>
    <source>
        <strain evidence="2">MSr11367</strain>
    </source>
</reference>
<keyword evidence="3" id="KW-1185">Reference proteome</keyword>
<feature type="region of interest" description="Disordered" evidence="1">
    <location>
        <begin position="408"/>
        <end position="432"/>
    </location>
</feature>
<name>A0ABZ2L1B2_9BACT</name>
<evidence type="ECO:0000256" key="1">
    <source>
        <dbReference type="SAM" id="MobiDB-lite"/>
    </source>
</evidence>
<proteinExistence type="predicted"/>
<evidence type="ECO:0000313" key="2">
    <source>
        <dbReference type="EMBL" id="WXB04729.1"/>
    </source>
</evidence>
<accession>A0ABZ2L1B2</accession>
<protein>
    <submittedName>
        <fullName evidence="2">Uncharacterized protein</fullName>
    </submittedName>
</protein>
<gene>
    <name evidence="2" type="ORF">LVJ94_48530</name>
</gene>
<dbReference type="Proteomes" id="UP001374803">
    <property type="component" value="Chromosome"/>
</dbReference>
<evidence type="ECO:0000313" key="3">
    <source>
        <dbReference type="Proteomes" id="UP001374803"/>
    </source>
</evidence>